<dbReference type="InterPro" id="IPR011990">
    <property type="entry name" value="TPR-like_helical_dom_sf"/>
</dbReference>
<accession>A0A8G2BYY8</accession>
<evidence type="ECO:0000313" key="2">
    <source>
        <dbReference type="EMBL" id="SEG25807.1"/>
    </source>
</evidence>
<name>A0A8G2BYY8_9BACT</name>
<dbReference type="AlphaFoldDB" id="A0A8G2BYY8"/>
<feature type="repeat" description="TPR" evidence="1">
    <location>
        <begin position="582"/>
        <end position="615"/>
    </location>
</feature>
<sequence>MTIQEINKAYNRIIGSLDSRELKNAFDFLQGFIAGSREYSFQDKLDEAQETYRYMLRYRGEGAKDPMQEQIYNNLVASAYELADLVKHKALAIESPLVYYSHRRNLQTQQQMSYTNLHSMLSTPVGIVKEEVRFEAGLIVLFHKIWVSNPLTAEEVAGIQDILTDTALPTSVGAQTVSALMLGLQMAFDKEKLMLLFDAASLDNEEIRVRALIGILLTLCKYRKRTALYPQIANRLAALDEKTPNLTKAIRTIILRFILARETEKITRKLQDEIIPEMMKLSPKISKKINLKDFNPEQLGDEMNPEWQEMSSLGKKMEEFSELQQEGADVMHSTFVHLKNFPFFRELSNWFMPFTTSHTAFGDRFNKDSAEKQMLDTMTTAGFMCNSDKYSFYFSMMQLPEAHRSMMMNQFDSQANEMIQQSKEELISKRGKEEIITGQYIQDLYRFFKLYPSHLDFEDIFTSPIDFHNLPILQPYISDEESLTTIAEYYLRKNYFSDALIIYNRLSEHIQGSDILFQKIGYCKQMGGDIEGALEAYLRADLLNTESKWVIRRIAGCYRTLKQPEEALKYYRRYETLSPDNLSAQISIGHCYLELKNYNEALKYYFKVDYLDNKSHKAWRPIAWCSFLTGKYDQARNYYKKITDSQPDTQDYLNAGHTEWALQNIKGALSYYKQAIEADDYDFNKFREQFIQDIPDLLVAGIEENEVPLMLDQLQYTLDDTSNR</sequence>
<reference evidence="2 3" key="1">
    <citation type="submission" date="2016-10" db="EMBL/GenBank/DDBJ databases">
        <authorList>
            <person name="Varghese N."/>
            <person name="Submissions S."/>
        </authorList>
    </citation>
    <scope>NUCLEOTIDE SEQUENCE [LARGE SCALE GENOMIC DNA]</scope>
    <source>
        <strain evidence="2 3">DSM 29073</strain>
    </source>
</reference>
<dbReference type="InterPro" id="IPR019734">
    <property type="entry name" value="TPR_rpt"/>
</dbReference>
<dbReference type="SMART" id="SM00028">
    <property type="entry name" value="TPR"/>
    <property type="match status" value="4"/>
</dbReference>
<comment type="caution">
    <text evidence="2">The sequence shown here is derived from an EMBL/GenBank/DDBJ whole genome shotgun (WGS) entry which is preliminary data.</text>
</comment>
<dbReference type="PANTHER" id="PTHR12558">
    <property type="entry name" value="CELL DIVISION CYCLE 16,23,27"/>
    <property type="match status" value="1"/>
</dbReference>
<dbReference type="SUPFAM" id="SSF48452">
    <property type="entry name" value="TPR-like"/>
    <property type="match status" value="1"/>
</dbReference>
<keyword evidence="3" id="KW-1185">Reference proteome</keyword>
<evidence type="ECO:0000256" key="1">
    <source>
        <dbReference type="PROSITE-ProRule" id="PRU00339"/>
    </source>
</evidence>
<dbReference type="Pfam" id="PF13181">
    <property type="entry name" value="TPR_8"/>
    <property type="match status" value="2"/>
</dbReference>
<dbReference type="EMBL" id="FNVS01000024">
    <property type="protein sequence ID" value="SEG25807.1"/>
    <property type="molecule type" value="Genomic_DNA"/>
</dbReference>
<evidence type="ECO:0000313" key="3">
    <source>
        <dbReference type="Proteomes" id="UP000236725"/>
    </source>
</evidence>
<dbReference type="Pfam" id="PF13432">
    <property type="entry name" value="TPR_16"/>
    <property type="match status" value="1"/>
</dbReference>
<organism evidence="2 3">
    <name type="scientific">Parabacteroides chinchillae</name>
    <dbReference type="NCBI Taxonomy" id="871327"/>
    <lineage>
        <taxon>Bacteria</taxon>
        <taxon>Pseudomonadati</taxon>
        <taxon>Bacteroidota</taxon>
        <taxon>Bacteroidia</taxon>
        <taxon>Bacteroidales</taxon>
        <taxon>Tannerellaceae</taxon>
        <taxon>Parabacteroides</taxon>
    </lineage>
</organism>
<dbReference type="PROSITE" id="PS50005">
    <property type="entry name" value="TPR"/>
    <property type="match status" value="1"/>
</dbReference>
<protein>
    <submittedName>
        <fullName evidence="2">Tetratricopeptide repeat-containing protein</fullName>
    </submittedName>
</protein>
<dbReference type="PANTHER" id="PTHR12558:SF13">
    <property type="entry name" value="CELL DIVISION CYCLE PROTEIN 27 HOMOLOG"/>
    <property type="match status" value="1"/>
</dbReference>
<gene>
    <name evidence="2" type="ORF">SAMN05444001_12433</name>
</gene>
<dbReference type="RefSeq" id="WP_103984374.1">
    <property type="nucleotide sequence ID" value="NZ_FNVS01000024.1"/>
</dbReference>
<proteinExistence type="predicted"/>
<dbReference type="Proteomes" id="UP000236725">
    <property type="component" value="Unassembled WGS sequence"/>
</dbReference>
<keyword evidence="1" id="KW-0802">TPR repeat</keyword>
<dbReference type="Gene3D" id="1.25.40.10">
    <property type="entry name" value="Tetratricopeptide repeat domain"/>
    <property type="match status" value="2"/>
</dbReference>